<comment type="caution">
    <text evidence="10">The sequence shown here is derived from an EMBL/GenBank/DDBJ whole genome shotgun (WGS) entry which is preliminary data.</text>
</comment>
<proteinExistence type="inferred from homology"/>
<dbReference type="GO" id="GO:0006364">
    <property type="term" value="P:rRNA processing"/>
    <property type="evidence" value="ECO:0007669"/>
    <property type="project" value="UniProtKB-UniRule"/>
</dbReference>
<organism evidence="10 11">
    <name type="scientific">Collibacillus ludicampi</name>
    <dbReference type="NCBI Taxonomy" id="2771369"/>
    <lineage>
        <taxon>Bacteria</taxon>
        <taxon>Bacillati</taxon>
        <taxon>Bacillota</taxon>
        <taxon>Bacilli</taxon>
        <taxon>Bacillales</taxon>
        <taxon>Alicyclobacillaceae</taxon>
        <taxon>Collibacillus</taxon>
    </lineage>
</organism>
<comment type="cofactor">
    <cofactor evidence="9">
        <name>Zn(2+)</name>
        <dbReference type="ChEBI" id="CHEBI:29105"/>
    </cofactor>
    <text evidence="9">Binds 1 zinc ion.</text>
</comment>
<protein>
    <recommendedName>
        <fullName evidence="9">Endoribonuclease YbeY</fullName>
        <ecNumber evidence="9">3.1.-.-</ecNumber>
    </recommendedName>
</protein>
<dbReference type="SUPFAM" id="SSF55486">
    <property type="entry name" value="Metalloproteases ('zincins'), catalytic domain"/>
    <property type="match status" value="1"/>
</dbReference>
<keyword evidence="4 9" id="KW-0540">Nuclease</keyword>
<dbReference type="PROSITE" id="PS01306">
    <property type="entry name" value="UPF0054"/>
    <property type="match status" value="1"/>
</dbReference>
<dbReference type="GO" id="GO:0008270">
    <property type="term" value="F:zinc ion binding"/>
    <property type="evidence" value="ECO:0007669"/>
    <property type="project" value="UniProtKB-UniRule"/>
</dbReference>
<keyword evidence="9" id="KW-0963">Cytoplasm</keyword>
<dbReference type="InterPro" id="IPR002036">
    <property type="entry name" value="YbeY"/>
</dbReference>
<dbReference type="NCBIfam" id="TIGR00043">
    <property type="entry name" value="rRNA maturation RNase YbeY"/>
    <property type="match status" value="1"/>
</dbReference>
<dbReference type="HAMAP" id="MF_00009">
    <property type="entry name" value="Endoribonucl_YbeY"/>
    <property type="match status" value="1"/>
</dbReference>
<sequence length="162" mass="18350">MDVSVEVIQEVEMDLPVDVDDLLTKAIMAAASYEGCETVDVAVTIVDDETIRELNRTYRNKDASTDVLSFAMNESIEDEPDIVYDDLEDEIEEQPLGDIVISLPTAIRQAEEYGHSLERELAFLAIHGFLHLLGYDHMNEEDEKEMFSRQRAILEQIGLTRG</sequence>
<dbReference type="InterPro" id="IPR023091">
    <property type="entry name" value="MetalPrtase_cat_dom_sf_prd"/>
</dbReference>
<evidence type="ECO:0000256" key="3">
    <source>
        <dbReference type="ARBA" id="ARBA00022552"/>
    </source>
</evidence>
<evidence type="ECO:0000256" key="7">
    <source>
        <dbReference type="ARBA" id="ARBA00022801"/>
    </source>
</evidence>
<keyword evidence="11" id="KW-1185">Reference proteome</keyword>
<evidence type="ECO:0000313" key="11">
    <source>
        <dbReference type="Proteomes" id="UP001057291"/>
    </source>
</evidence>
<dbReference type="GO" id="GO:0004222">
    <property type="term" value="F:metalloendopeptidase activity"/>
    <property type="evidence" value="ECO:0007669"/>
    <property type="project" value="InterPro"/>
</dbReference>
<dbReference type="GO" id="GO:0004521">
    <property type="term" value="F:RNA endonuclease activity"/>
    <property type="evidence" value="ECO:0007669"/>
    <property type="project" value="UniProtKB-UniRule"/>
</dbReference>
<dbReference type="PANTHER" id="PTHR46986">
    <property type="entry name" value="ENDORIBONUCLEASE YBEY, CHLOROPLASTIC"/>
    <property type="match status" value="1"/>
</dbReference>
<dbReference type="Pfam" id="PF02130">
    <property type="entry name" value="YbeY"/>
    <property type="match status" value="1"/>
</dbReference>
<name>A0AAV4LAL3_9BACL</name>
<evidence type="ECO:0000256" key="6">
    <source>
        <dbReference type="ARBA" id="ARBA00022759"/>
    </source>
</evidence>
<evidence type="ECO:0000256" key="9">
    <source>
        <dbReference type="HAMAP-Rule" id="MF_00009"/>
    </source>
</evidence>
<evidence type="ECO:0000256" key="4">
    <source>
        <dbReference type="ARBA" id="ARBA00022722"/>
    </source>
</evidence>
<accession>A0AAV4LAL3</accession>
<keyword evidence="8 9" id="KW-0862">Zinc</keyword>
<dbReference type="PANTHER" id="PTHR46986:SF1">
    <property type="entry name" value="ENDORIBONUCLEASE YBEY, CHLOROPLASTIC"/>
    <property type="match status" value="1"/>
</dbReference>
<evidence type="ECO:0000256" key="1">
    <source>
        <dbReference type="ARBA" id="ARBA00010875"/>
    </source>
</evidence>
<gene>
    <name evidence="9 10" type="primary">ybeY</name>
    <name evidence="10" type="ORF">DNHGIG_03030</name>
</gene>
<feature type="binding site" evidence="9">
    <location>
        <position position="127"/>
    </location>
    <ligand>
        <name>Zn(2+)</name>
        <dbReference type="ChEBI" id="CHEBI:29105"/>
        <note>catalytic</note>
    </ligand>
</feature>
<reference evidence="10" key="1">
    <citation type="journal article" date="2023" name="Int. J. Syst. Evol. Microbiol.">
        <title>Collibacillus ludicampi gen. nov., sp. nov., a new soil bacterium of the family Alicyclobacillaceae.</title>
        <authorList>
            <person name="Jojima T."/>
            <person name="Ioku Y."/>
            <person name="Fukuta Y."/>
            <person name="Shirasaka N."/>
            <person name="Matsumura Y."/>
            <person name="Mori M."/>
        </authorList>
    </citation>
    <scope>NUCLEOTIDE SEQUENCE</scope>
    <source>
        <strain evidence="10">TP075</strain>
    </source>
</reference>
<keyword evidence="5 9" id="KW-0479">Metal-binding</keyword>
<dbReference type="EC" id="3.1.-.-" evidence="9"/>
<keyword evidence="3 9" id="KW-0698">rRNA processing</keyword>
<feature type="binding site" evidence="9">
    <location>
        <position position="137"/>
    </location>
    <ligand>
        <name>Zn(2+)</name>
        <dbReference type="ChEBI" id="CHEBI:29105"/>
        <note>catalytic</note>
    </ligand>
</feature>
<feature type="binding site" evidence="9">
    <location>
        <position position="131"/>
    </location>
    <ligand>
        <name>Zn(2+)</name>
        <dbReference type="ChEBI" id="CHEBI:29105"/>
        <note>catalytic</note>
    </ligand>
</feature>
<evidence type="ECO:0000313" key="10">
    <source>
        <dbReference type="EMBL" id="GIM44754.1"/>
    </source>
</evidence>
<dbReference type="Proteomes" id="UP001057291">
    <property type="component" value="Unassembled WGS sequence"/>
</dbReference>
<dbReference type="InterPro" id="IPR020549">
    <property type="entry name" value="YbeY_CS"/>
</dbReference>
<evidence type="ECO:0000256" key="5">
    <source>
        <dbReference type="ARBA" id="ARBA00022723"/>
    </source>
</evidence>
<keyword evidence="7 9" id="KW-0378">Hydrolase</keyword>
<comment type="function">
    <text evidence="9">Single strand-specific metallo-endoribonuclease involved in late-stage 70S ribosome quality control and in maturation of the 3' terminus of the 16S rRNA.</text>
</comment>
<comment type="similarity">
    <text evidence="1 9">Belongs to the endoribonuclease YbeY family.</text>
</comment>
<evidence type="ECO:0000256" key="8">
    <source>
        <dbReference type="ARBA" id="ARBA00022833"/>
    </source>
</evidence>
<dbReference type="Gene3D" id="3.40.390.30">
    <property type="entry name" value="Metalloproteases ('zincins'), catalytic domain"/>
    <property type="match status" value="1"/>
</dbReference>
<dbReference type="GO" id="GO:0005737">
    <property type="term" value="C:cytoplasm"/>
    <property type="evidence" value="ECO:0007669"/>
    <property type="project" value="UniProtKB-SubCell"/>
</dbReference>
<dbReference type="AlphaFoldDB" id="A0AAV4LAL3"/>
<keyword evidence="6 9" id="KW-0255">Endonuclease</keyword>
<dbReference type="EMBL" id="BOQE01000001">
    <property type="protein sequence ID" value="GIM44754.1"/>
    <property type="molecule type" value="Genomic_DNA"/>
</dbReference>
<keyword evidence="2 9" id="KW-0690">Ribosome biogenesis</keyword>
<evidence type="ECO:0000256" key="2">
    <source>
        <dbReference type="ARBA" id="ARBA00022517"/>
    </source>
</evidence>
<comment type="subcellular location">
    <subcellularLocation>
        <location evidence="9">Cytoplasm</location>
    </subcellularLocation>
</comment>